<proteinExistence type="predicted"/>
<dbReference type="EMBL" id="JABWDY010012142">
    <property type="protein sequence ID" value="KAF5199318.1"/>
    <property type="molecule type" value="Genomic_DNA"/>
</dbReference>
<organism evidence="1 2">
    <name type="scientific">Thalictrum thalictroides</name>
    <name type="common">Rue-anemone</name>
    <name type="synonym">Anemone thalictroides</name>
    <dbReference type="NCBI Taxonomy" id="46969"/>
    <lineage>
        <taxon>Eukaryota</taxon>
        <taxon>Viridiplantae</taxon>
        <taxon>Streptophyta</taxon>
        <taxon>Embryophyta</taxon>
        <taxon>Tracheophyta</taxon>
        <taxon>Spermatophyta</taxon>
        <taxon>Magnoliopsida</taxon>
        <taxon>Ranunculales</taxon>
        <taxon>Ranunculaceae</taxon>
        <taxon>Thalictroideae</taxon>
        <taxon>Thalictrum</taxon>
    </lineage>
</organism>
<evidence type="ECO:0000313" key="2">
    <source>
        <dbReference type="Proteomes" id="UP000554482"/>
    </source>
</evidence>
<accession>A0A7J6WQX1</accession>
<evidence type="ECO:0000313" key="1">
    <source>
        <dbReference type="EMBL" id="KAF5199318.1"/>
    </source>
</evidence>
<protein>
    <submittedName>
        <fullName evidence="1">Uncharacterized protein</fullName>
    </submittedName>
</protein>
<dbReference type="Proteomes" id="UP000554482">
    <property type="component" value="Unassembled WGS sequence"/>
</dbReference>
<gene>
    <name evidence="1" type="ORF">FRX31_011095</name>
</gene>
<dbReference type="OrthoDB" id="1938246at2759"/>
<name>A0A7J6WQX1_THATH</name>
<keyword evidence="2" id="KW-1185">Reference proteome</keyword>
<comment type="caution">
    <text evidence="1">The sequence shown here is derived from an EMBL/GenBank/DDBJ whole genome shotgun (WGS) entry which is preliminary data.</text>
</comment>
<sequence>MERKSPGDSSFFWKSMVKASEVFRKGLVVNIGNGESTNFWEDPWIVWHGKPTSLKDLGEVVKDIEIKFKDFIIPMLPCGILRG</sequence>
<reference evidence="1 2" key="1">
    <citation type="submission" date="2020-06" db="EMBL/GenBank/DDBJ databases">
        <title>Transcriptomic and genomic resources for Thalictrum thalictroides and T. hernandezii: Facilitating candidate gene discovery in an emerging model plant lineage.</title>
        <authorList>
            <person name="Arias T."/>
            <person name="Riano-Pachon D.M."/>
            <person name="Di Stilio V.S."/>
        </authorList>
    </citation>
    <scope>NUCLEOTIDE SEQUENCE [LARGE SCALE GENOMIC DNA]</scope>
    <source>
        <strain evidence="2">cv. WT478/WT964</strain>
        <tissue evidence="1">Leaves</tissue>
    </source>
</reference>
<dbReference type="AlphaFoldDB" id="A0A7J6WQX1"/>